<keyword evidence="9" id="KW-1133">Transmembrane helix</keyword>
<dbReference type="CDD" id="cd00019">
    <property type="entry name" value="AP2Ec"/>
    <property type="match status" value="1"/>
</dbReference>
<dbReference type="GO" id="GO:0008270">
    <property type="term" value="F:zinc ion binding"/>
    <property type="evidence" value="ECO:0007669"/>
    <property type="project" value="InterPro"/>
</dbReference>
<dbReference type="InterPro" id="IPR018246">
    <property type="entry name" value="AP_endonuc_F2_Zn_BS"/>
</dbReference>
<organism evidence="11 12">
    <name type="scientific">Planoprotostelium fungivorum</name>
    <dbReference type="NCBI Taxonomy" id="1890364"/>
    <lineage>
        <taxon>Eukaryota</taxon>
        <taxon>Amoebozoa</taxon>
        <taxon>Evosea</taxon>
        <taxon>Variosea</taxon>
        <taxon>Cavosteliida</taxon>
        <taxon>Cavosteliaceae</taxon>
        <taxon>Planoprotostelium</taxon>
    </lineage>
</organism>
<dbReference type="GO" id="GO:0005634">
    <property type="term" value="C:nucleus"/>
    <property type="evidence" value="ECO:0007669"/>
    <property type="project" value="TreeGrafter"/>
</dbReference>
<dbReference type="STRING" id="1890364.A0A2P6P0P0"/>
<evidence type="ECO:0000256" key="8">
    <source>
        <dbReference type="SAM" id="MobiDB-lite"/>
    </source>
</evidence>
<dbReference type="FunFam" id="3.20.20.150:FF:000001">
    <property type="entry name" value="Probable endonuclease 4"/>
    <property type="match status" value="1"/>
</dbReference>
<dbReference type="PANTHER" id="PTHR21445">
    <property type="entry name" value="ENDONUCLEASE IV ENDODEOXYRIBONUCLEASE IV"/>
    <property type="match status" value="1"/>
</dbReference>
<dbReference type="NCBIfam" id="TIGR00587">
    <property type="entry name" value="nfo"/>
    <property type="match status" value="1"/>
</dbReference>
<accession>A0A2P6P0P0</accession>
<comment type="caution">
    <text evidence="11">The sequence shown here is derived from an EMBL/GenBank/DDBJ whole genome shotgun (WGS) entry which is preliminary data.</text>
</comment>
<dbReference type="GO" id="GO:0003677">
    <property type="term" value="F:DNA binding"/>
    <property type="evidence" value="ECO:0007669"/>
    <property type="project" value="InterPro"/>
</dbReference>
<dbReference type="InterPro" id="IPR013022">
    <property type="entry name" value="Xyl_isomerase-like_TIM-brl"/>
</dbReference>
<evidence type="ECO:0000313" key="12">
    <source>
        <dbReference type="Proteomes" id="UP000241769"/>
    </source>
</evidence>
<keyword evidence="7" id="KW-0234">DNA repair</keyword>
<dbReference type="GO" id="GO:0006284">
    <property type="term" value="P:base-excision repair"/>
    <property type="evidence" value="ECO:0007669"/>
    <property type="project" value="TreeGrafter"/>
</dbReference>
<evidence type="ECO:0000256" key="6">
    <source>
        <dbReference type="ARBA" id="ARBA00022833"/>
    </source>
</evidence>
<evidence type="ECO:0000256" key="1">
    <source>
        <dbReference type="ARBA" id="ARBA00001947"/>
    </source>
</evidence>
<dbReference type="InterPro" id="IPR036237">
    <property type="entry name" value="Xyl_isomerase-like_sf"/>
</dbReference>
<keyword evidence="9" id="KW-0812">Transmembrane</keyword>
<dbReference type="GO" id="GO:0008081">
    <property type="term" value="F:phosphoric diester hydrolase activity"/>
    <property type="evidence" value="ECO:0007669"/>
    <property type="project" value="TreeGrafter"/>
</dbReference>
<proteinExistence type="inferred from homology"/>
<feature type="domain" description="Xylose isomerase-like TIM barrel" evidence="10">
    <location>
        <begin position="133"/>
        <end position="399"/>
    </location>
</feature>
<evidence type="ECO:0000256" key="9">
    <source>
        <dbReference type="SAM" id="Phobius"/>
    </source>
</evidence>
<reference evidence="11 12" key="1">
    <citation type="journal article" date="2018" name="Genome Biol. Evol.">
        <title>Multiple Roots of Fruiting Body Formation in Amoebozoa.</title>
        <authorList>
            <person name="Hillmann F."/>
            <person name="Forbes G."/>
            <person name="Novohradska S."/>
            <person name="Ferling I."/>
            <person name="Riege K."/>
            <person name="Groth M."/>
            <person name="Westermann M."/>
            <person name="Marz M."/>
            <person name="Spaller T."/>
            <person name="Winckler T."/>
            <person name="Schaap P."/>
            <person name="Glockner G."/>
        </authorList>
    </citation>
    <scope>NUCLEOTIDE SEQUENCE [LARGE SCALE GENOMIC DNA]</scope>
    <source>
        <strain evidence="11 12">Jena</strain>
    </source>
</reference>
<dbReference type="EMBL" id="MDYQ01000001">
    <property type="protein sequence ID" value="PRP89760.1"/>
    <property type="molecule type" value="Genomic_DNA"/>
</dbReference>
<feature type="transmembrane region" description="Helical" evidence="9">
    <location>
        <begin position="21"/>
        <end position="39"/>
    </location>
</feature>
<keyword evidence="3" id="KW-0479">Metal-binding</keyword>
<evidence type="ECO:0000256" key="7">
    <source>
        <dbReference type="ARBA" id="ARBA00023204"/>
    </source>
</evidence>
<name>A0A2P6P0P0_9EUKA</name>
<keyword evidence="9" id="KW-0472">Membrane</keyword>
<keyword evidence="5" id="KW-0378">Hydrolase</keyword>
<dbReference type="Proteomes" id="UP000241769">
    <property type="component" value="Unassembled WGS sequence"/>
</dbReference>
<evidence type="ECO:0000256" key="4">
    <source>
        <dbReference type="ARBA" id="ARBA00022763"/>
    </source>
</evidence>
<dbReference type="GO" id="GO:0005739">
    <property type="term" value="C:mitochondrion"/>
    <property type="evidence" value="ECO:0007669"/>
    <property type="project" value="TreeGrafter"/>
</dbReference>
<dbReference type="OrthoDB" id="7663182at2759"/>
<comment type="similarity">
    <text evidence="2">Belongs to the AP endonuclease 2 family.</text>
</comment>
<dbReference type="InterPro" id="IPR001719">
    <property type="entry name" value="AP_endonuc_2"/>
</dbReference>
<dbReference type="HAMAP" id="MF_00152">
    <property type="entry name" value="Nfo"/>
    <property type="match status" value="1"/>
</dbReference>
<dbReference type="AlphaFoldDB" id="A0A2P6P0P0"/>
<dbReference type="PANTHER" id="PTHR21445:SF0">
    <property type="entry name" value="APURINIC-APYRIMIDINIC ENDONUCLEASE"/>
    <property type="match status" value="1"/>
</dbReference>
<dbReference type="PROSITE" id="PS51432">
    <property type="entry name" value="AP_NUCLEASE_F2_4"/>
    <property type="match status" value="1"/>
</dbReference>
<keyword evidence="4" id="KW-0227">DNA damage</keyword>
<keyword evidence="6" id="KW-0862">Zinc</keyword>
<evidence type="ECO:0000313" key="11">
    <source>
        <dbReference type="EMBL" id="PRP89760.1"/>
    </source>
</evidence>
<dbReference type="InParanoid" id="A0A2P6P0P0"/>
<dbReference type="Gene3D" id="3.20.20.150">
    <property type="entry name" value="Divalent-metal-dependent TIM barrel enzymes"/>
    <property type="match status" value="1"/>
</dbReference>
<feature type="region of interest" description="Disordered" evidence="8">
    <location>
        <begin position="424"/>
        <end position="454"/>
    </location>
</feature>
<comment type="cofactor">
    <cofactor evidence="1">
        <name>Zn(2+)</name>
        <dbReference type="ChEBI" id="CHEBI:29105"/>
    </cofactor>
</comment>
<sequence length="972" mass="111275">MRREGYSGRCPSDDAQQIGCSLFFSGLIVVLCHTSQVFMPTVSRKRKSVKQSITEVEENQEGSETRITKEVTEAAKQKVTKKRKTKEMAALIARTPVSSLKKAMYIGAHVSSAGEECYELILIKGVENTVPNALHIGANSFALFLKSQRRWKNPPLSSSSRDAFRKLSTENQYDSHKHCLPHGSYLVNLATADPSKATQAYSGFLEDLQRCEALGITLYNFHPGSTNGLPKHEAIARIASQLNKSHEETKEVVTVLENMAGQKNVIGSTFEDLRDIISLIKDKTRVGVCIDTCHTFAAGYDLRSPDSFAETMRQFDELVGLSYLRALHLNDSKAPLSSHRDLHANIGSGFLGLRAFHNVMNYGPFQGLPMILETPIDREDDSGKSKEDYNVWAEEIKLLESLIGMDADSDEFKELEGKLWKKGQEERDRIQGQVDKKKKKGKKEEERLQSKAIQPLPSVGRPAIRPLAKTPAFKTLTSVRAYSTAESEGIREDEGVRQTEGAVDNAEYRVGGPISDPAPIPLVIREIEGTTYLQLEMMDVEEGKATPVKLLHTLQANQVTMVEKINKLRDAWVDRARLIAKIRLLQEWWPKKFNSHRETIRHLFPHATDSEMVAHTIRDLESKGYQIPSTRVLTSNTSNQPPSLEERIAVEMDQMRALRRMRTHPQLQDKKIDLFLSNMKFRRPKTVNSQIVLQMDAMLNEKGFSSKKRDTTKQLENSEFSEFRDQWSARYDQFKQLRDEVEQNDSQDFGEWEGVQEFSEKQAGSRRRAKGKAWLAKINQLRKEKREAADAAKAARRKPIMDKVNPEGLHPRLLDGFGTYFPHLLHNFPRDHVLWPLMQETARVISKNPTYSWAQKERLIMQEKHLFESVDMKYLKDVYTRIGLDTSFTKPVNVRQMSTEQRAMWDSFMYSQLQKFVDKNYSKEKMEHIQREKLGAYTLAYQQKIMEKFPKDVEKFVPTMQLIKPLEKKEKA</sequence>
<protein>
    <recommendedName>
        <fullName evidence="10">Xylose isomerase-like TIM barrel domain-containing protein</fullName>
    </recommendedName>
</protein>
<gene>
    <name evidence="11" type="ORF">PROFUN_00102</name>
</gene>
<evidence type="ECO:0000259" key="10">
    <source>
        <dbReference type="Pfam" id="PF01261"/>
    </source>
</evidence>
<dbReference type="PROSITE" id="PS00730">
    <property type="entry name" value="AP_NUCLEASE_F2_2"/>
    <property type="match status" value="1"/>
</dbReference>
<dbReference type="GO" id="GO:0003906">
    <property type="term" value="F:DNA-(apurinic or apyrimidinic site) endonuclease activity"/>
    <property type="evidence" value="ECO:0007669"/>
    <property type="project" value="TreeGrafter"/>
</dbReference>
<dbReference type="Pfam" id="PF01261">
    <property type="entry name" value="AP_endonuc_2"/>
    <property type="match status" value="1"/>
</dbReference>
<keyword evidence="12" id="KW-1185">Reference proteome</keyword>
<dbReference type="SUPFAM" id="SSF51658">
    <property type="entry name" value="Xylose isomerase-like"/>
    <property type="match status" value="1"/>
</dbReference>
<evidence type="ECO:0000256" key="5">
    <source>
        <dbReference type="ARBA" id="ARBA00022801"/>
    </source>
</evidence>
<evidence type="ECO:0000256" key="3">
    <source>
        <dbReference type="ARBA" id="ARBA00022723"/>
    </source>
</evidence>
<dbReference type="SMART" id="SM00518">
    <property type="entry name" value="AP2Ec"/>
    <property type="match status" value="1"/>
</dbReference>
<evidence type="ECO:0000256" key="2">
    <source>
        <dbReference type="ARBA" id="ARBA00005340"/>
    </source>
</evidence>